<dbReference type="GO" id="GO:0004674">
    <property type="term" value="F:protein serine/threonine kinase activity"/>
    <property type="evidence" value="ECO:0007669"/>
    <property type="project" value="UniProtKB-KW"/>
</dbReference>
<dbReference type="PANTHER" id="PTHR24356:SF354">
    <property type="entry name" value="SERINE_THREONINE PROTEIN KINASE IRE4-RELATED"/>
    <property type="match status" value="1"/>
</dbReference>
<evidence type="ECO:0000256" key="4">
    <source>
        <dbReference type="ARBA" id="ARBA00022741"/>
    </source>
</evidence>
<dbReference type="SUPFAM" id="SSF56112">
    <property type="entry name" value="Protein kinase-like (PK-like)"/>
    <property type="match status" value="1"/>
</dbReference>
<dbReference type="InterPro" id="IPR011009">
    <property type="entry name" value="Kinase-like_dom_sf"/>
</dbReference>
<dbReference type="Gene3D" id="3.30.200.20">
    <property type="entry name" value="Phosphorylase Kinase, domain 1"/>
    <property type="match status" value="1"/>
</dbReference>
<evidence type="ECO:0000256" key="5">
    <source>
        <dbReference type="ARBA" id="ARBA00022777"/>
    </source>
</evidence>
<sequence>MAEQSQNGGASGFLSEIGIPSGLNRIKTRRVNVNSGAEDSDRFNESPSTGFSIYAAPMKQKLKALNKGHPRFGRTREGFRKGRKIARWFASSFFKDSQQVLGDFPSTEVLKKLDMLRKNDIDRILAERNILITVRNPFVNIFDNILNRKIPWPLVPNEMSYEAQDLIDRFLVHDPNQRLGANGASEVKAHSFFSGVDWDNLTLQKAAFVPQPERMDDTSYFVSRYNTSGMEVDEISVNSDSDSSELHMNSGVEKMDECGDLAEFDSSPLDLSLMNFSFKNLSQLASINQDVLLQSGKESSRCSSPCKGSNLPGS</sequence>
<evidence type="ECO:0000256" key="2">
    <source>
        <dbReference type="ARBA" id="ARBA00022527"/>
    </source>
</evidence>
<keyword evidence="2 8" id="KW-0723">Serine/threonine-protein kinase</keyword>
<evidence type="ECO:0000256" key="3">
    <source>
        <dbReference type="ARBA" id="ARBA00022679"/>
    </source>
</evidence>
<evidence type="ECO:0000259" key="7">
    <source>
        <dbReference type="PROSITE" id="PS51285"/>
    </source>
</evidence>
<dbReference type="PANTHER" id="PTHR24356">
    <property type="entry name" value="SERINE/THREONINE-PROTEIN KINASE"/>
    <property type="match status" value="1"/>
</dbReference>
<gene>
    <name evidence="8" type="ORF">Sangu_2316200</name>
</gene>
<dbReference type="EC" id="2.7.11.1" evidence="1"/>
<dbReference type="InterPro" id="IPR000961">
    <property type="entry name" value="AGC-kinase_C"/>
</dbReference>
<reference evidence="8" key="1">
    <citation type="submission" date="2020-06" db="EMBL/GenBank/DDBJ databases">
        <authorList>
            <person name="Li T."/>
            <person name="Hu X."/>
            <person name="Zhang T."/>
            <person name="Song X."/>
            <person name="Zhang H."/>
            <person name="Dai N."/>
            <person name="Sheng W."/>
            <person name="Hou X."/>
            <person name="Wei L."/>
        </authorList>
    </citation>
    <scope>NUCLEOTIDE SEQUENCE</scope>
    <source>
        <strain evidence="8">G01</strain>
        <tissue evidence="8">Leaf</tissue>
    </source>
</reference>
<comment type="caution">
    <text evidence="8">The sequence shown here is derived from an EMBL/GenBank/DDBJ whole genome shotgun (WGS) entry which is preliminary data.</text>
</comment>
<organism evidence="8">
    <name type="scientific">Sesamum angustifolium</name>
    <dbReference type="NCBI Taxonomy" id="2727405"/>
    <lineage>
        <taxon>Eukaryota</taxon>
        <taxon>Viridiplantae</taxon>
        <taxon>Streptophyta</taxon>
        <taxon>Embryophyta</taxon>
        <taxon>Tracheophyta</taxon>
        <taxon>Spermatophyta</taxon>
        <taxon>Magnoliopsida</taxon>
        <taxon>eudicotyledons</taxon>
        <taxon>Gunneridae</taxon>
        <taxon>Pentapetalae</taxon>
        <taxon>asterids</taxon>
        <taxon>lamiids</taxon>
        <taxon>Lamiales</taxon>
        <taxon>Pedaliaceae</taxon>
        <taxon>Sesamum</taxon>
    </lineage>
</organism>
<keyword evidence="4" id="KW-0547">Nucleotide-binding</keyword>
<reference evidence="8" key="2">
    <citation type="journal article" date="2024" name="Plant">
        <title>Genomic evolution and insights into agronomic trait innovations of Sesamum species.</title>
        <authorList>
            <person name="Miao H."/>
            <person name="Wang L."/>
            <person name="Qu L."/>
            <person name="Liu H."/>
            <person name="Sun Y."/>
            <person name="Le M."/>
            <person name="Wang Q."/>
            <person name="Wei S."/>
            <person name="Zheng Y."/>
            <person name="Lin W."/>
            <person name="Duan Y."/>
            <person name="Cao H."/>
            <person name="Xiong S."/>
            <person name="Wang X."/>
            <person name="Wei L."/>
            <person name="Li C."/>
            <person name="Ma Q."/>
            <person name="Ju M."/>
            <person name="Zhao R."/>
            <person name="Li G."/>
            <person name="Mu C."/>
            <person name="Tian Q."/>
            <person name="Mei H."/>
            <person name="Zhang T."/>
            <person name="Gao T."/>
            <person name="Zhang H."/>
        </authorList>
    </citation>
    <scope>NUCLEOTIDE SEQUENCE</scope>
    <source>
        <strain evidence="8">G01</strain>
    </source>
</reference>
<keyword evidence="3" id="KW-0808">Transferase</keyword>
<dbReference type="GO" id="GO:0035556">
    <property type="term" value="P:intracellular signal transduction"/>
    <property type="evidence" value="ECO:0007669"/>
    <property type="project" value="TreeGrafter"/>
</dbReference>
<feature type="domain" description="AGC-kinase C-terminal" evidence="7">
    <location>
        <begin position="194"/>
        <end position="288"/>
    </location>
</feature>
<dbReference type="AlphaFoldDB" id="A0AAW2L769"/>
<dbReference type="PROSITE" id="PS51285">
    <property type="entry name" value="AGC_KINASE_CTER"/>
    <property type="match status" value="1"/>
</dbReference>
<evidence type="ECO:0000256" key="1">
    <source>
        <dbReference type="ARBA" id="ARBA00012513"/>
    </source>
</evidence>
<keyword evidence="6" id="KW-0067">ATP-binding</keyword>
<protein>
    <recommendedName>
        <fullName evidence="1">non-specific serine/threonine protein kinase</fullName>
        <ecNumber evidence="1">2.7.11.1</ecNumber>
    </recommendedName>
</protein>
<dbReference type="InterPro" id="IPR050236">
    <property type="entry name" value="Ser_Thr_kinase_AGC"/>
</dbReference>
<proteinExistence type="predicted"/>
<accession>A0AAW2L769</accession>
<name>A0AAW2L769_9LAMI</name>
<keyword evidence="5 8" id="KW-0418">Kinase</keyword>
<evidence type="ECO:0000256" key="6">
    <source>
        <dbReference type="ARBA" id="ARBA00022840"/>
    </source>
</evidence>
<dbReference type="Gene3D" id="1.10.510.10">
    <property type="entry name" value="Transferase(Phosphotransferase) domain 1"/>
    <property type="match status" value="1"/>
</dbReference>
<dbReference type="GO" id="GO:0005524">
    <property type="term" value="F:ATP binding"/>
    <property type="evidence" value="ECO:0007669"/>
    <property type="project" value="UniProtKB-KW"/>
</dbReference>
<evidence type="ECO:0000313" key="8">
    <source>
        <dbReference type="EMBL" id="KAL0314718.1"/>
    </source>
</evidence>
<dbReference type="EMBL" id="JACGWK010000015">
    <property type="protein sequence ID" value="KAL0314718.1"/>
    <property type="molecule type" value="Genomic_DNA"/>
</dbReference>